<dbReference type="Gene3D" id="3.40.50.2300">
    <property type="match status" value="1"/>
</dbReference>
<dbReference type="RefSeq" id="WP_377371225.1">
    <property type="nucleotide sequence ID" value="NZ_JAOTJD010000041.1"/>
</dbReference>
<evidence type="ECO:0000259" key="2">
    <source>
        <dbReference type="PROSITE" id="PS50110"/>
    </source>
</evidence>
<dbReference type="SMART" id="SM00448">
    <property type="entry name" value="REC"/>
    <property type="match status" value="1"/>
</dbReference>
<dbReference type="SUPFAM" id="SSF52172">
    <property type="entry name" value="CheY-like"/>
    <property type="match status" value="1"/>
</dbReference>
<reference evidence="3 4" key="1">
    <citation type="submission" date="2022-09" db="EMBL/GenBank/DDBJ databases">
        <title>New species of Phenylobacterium.</title>
        <authorList>
            <person name="Mieszkin S."/>
        </authorList>
    </citation>
    <scope>NUCLEOTIDE SEQUENCE [LARGE SCALE GENOMIC DNA]</scope>
    <source>
        <strain evidence="3 4">HK31-G</strain>
    </source>
</reference>
<dbReference type="Pfam" id="PF00072">
    <property type="entry name" value="Response_reg"/>
    <property type="match status" value="1"/>
</dbReference>
<name>A0ABW6CVR1_9CAUL</name>
<dbReference type="EMBL" id="JAOTJD010000041">
    <property type="protein sequence ID" value="MFD3265861.1"/>
    <property type="molecule type" value="Genomic_DNA"/>
</dbReference>
<keyword evidence="4" id="KW-1185">Reference proteome</keyword>
<feature type="domain" description="Response regulatory" evidence="2">
    <location>
        <begin position="2"/>
        <end position="112"/>
    </location>
</feature>
<evidence type="ECO:0000313" key="4">
    <source>
        <dbReference type="Proteomes" id="UP001598130"/>
    </source>
</evidence>
<proteinExistence type="predicted"/>
<protein>
    <submittedName>
        <fullName evidence="3">Response regulator</fullName>
    </submittedName>
</protein>
<sequence>MRILIVEDEILVAMELEETLNDLGHTVVGIAPDWRTFEAFAAEEIDVALVDLNLRDGETGVDIGRALADRRAAVIFVTANPGLLRDGVAGTIGVLHKPASRKAVADVVEYAGRRSALLSPPGELRLFA</sequence>
<dbReference type="PROSITE" id="PS50110">
    <property type="entry name" value="RESPONSE_REGULATORY"/>
    <property type="match status" value="1"/>
</dbReference>
<feature type="modified residue" description="4-aspartylphosphate" evidence="1">
    <location>
        <position position="51"/>
    </location>
</feature>
<evidence type="ECO:0000313" key="3">
    <source>
        <dbReference type="EMBL" id="MFD3265861.1"/>
    </source>
</evidence>
<dbReference type="InterPro" id="IPR001789">
    <property type="entry name" value="Sig_transdc_resp-reg_receiver"/>
</dbReference>
<gene>
    <name evidence="3" type="ORF">OCL97_18045</name>
</gene>
<accession>A0ABW6CVR1</accession>
<keyword evidence="1" id="KW-0597">Phosphoprotein</keyword>
<dbReference type="InterPro" id="IPR011006">
    <property type="entry name" value="CheY-like_superfamily"/>
</dbReference>
<comment type="caution">
    <text evidence="3">The sequence shown here is derived from an EMBL/GenBank/DDBJ whole genome shotgun (WGS) entry which is preliminary data.</text>
</comment>
<dbReference type="Proteomes" id="UP001598130">
    <property type="component" value="Unassembled WGS sequence"/>
</dbReference>
<evidence type="ECO:0000256" key="1">
    <source>
        <dbReference type="PROSITE-ProRule" id="PRU00169"/>
    </source>
</evidence>
<organism evidence="3 4">
    <name type="scientific">Phenylobacterium ferrooxidans</name>
    <dbReference type="NCBI Taxonomy" id="2982689"/>
    <lineage>
        <taxon>Bacteria</taxon>
        <taxon>Pseudomonadati</taxon>
        <taxon>Pseudomonadota</taxon>
        <taxon>Alphaproteobacteria</taxon>
        <taxon>Caulobacterales</taxon>
        <taxon>Caulobacteraceae</taxon>
        <taxon>Phenylobacterium</taxon>
    </lineage>
</organism>